<organism evidence="1">
    <name type="scientific">marine sediment metagenome</name>
    <dbReference type="NCBI Taxonomy" id="412755"/>
    <lineage>
        <taxon>unclassified sequences</taxon>
        <taxon>metagenomes</taxon>
        <taxon>ecological metagenomes</taxon>
    </lineage>
</organism>
<feature type="non-terminal residue" evidence="1">
    <location>
        <position position="385"/>
    </location>
</feature>
<gene>
    <name evidence="1" type="ORF">LCGC14_2711810</name>
</gene>
<dbReference type="Gene3D" id="3.40.50.300">
    <property type="entry name" value="P-loop containing nucleotide triphosphate hydrolases"/>
    <property type="match status" value="1"/>
</dbReference>
<sequence length="385" mass="43346">MAQDRNRLTAIANSLRRIIIRSASGAILIACAGFAKGAMASSTEHAAEPLMPQSLAWALEYLPNYFTNRPAPFHAELFGDLEAEGSRLLARVAPRGHAKSTCASLAYPLWCICERRKNNIAIITHESSLATQFVRDIRSELECNDDLIAAYGDLSEPKQTSGARKSRGKWTDTLLTTSTGVTIQAKGSGAGFRGTRVGPNRPDLIICDDIEKDDRVESRRQRKKLEHWLRRVVMPALAPGGQLLVLGSIIHYDSLLANLCDRAVWPRWDYRVYRALEAETGDDGKFYSTALWPDRWPVDQLHIERERVGTIAFEQEYQANPIDDSIRTFRPEWLQRYDESELDQRDLINLMAVDPATGVSEGDYFAIWLGSIHRVTGIIYTRRLT</sequence>
<name>A0A0F8ZCN7_9ZZZZ</name>
<evidence type="ECO:0008006" key="2">
    <source>
        <dbReference type="Google" id="ProtNLM"/>
    </source>
</evidence>
<accession>A0A0F8ZCN7</accession>
<dbReference type="AlphaFoldDB" id="A0A0F8ZCN7"/>
<proteinExistence type="predicted"/>
<protein>
    <recommendedName>
        <fullName evidence="2">Terminase large subunit gp17-like C-terminal domain-containing protein</fullName>
    </recommendedName>
</protein>
<reference evidence="1" key="1">
    <citation type="journal article" date="2015" name="Nature">
        <title>Complex archaea that bridge the gap between prokaryotes and eukaryotes.</title>
        <authorList>
            <person name="Spang A."/>
            <person name="Saw J.H."/>
            <person name="Jorgensen S.L."/>
            <person name="Zaremba-Niedzwiedzka K."/>
            <person name="Martijn J."/>
            <person name="Lind A.E."/>
            <person name="van Eijk R."/>
            <person name="Schleper C."/>
            <person name="Guy L."/>
            <person name="Ettema T.J."/>
        </authorList>
    </citation>
    <scope>NUCLEOTIDE SEQUENCE</scope>
</reference>
<dbReference type="InterPro" id="IPR027417">
    <property type="entry name" value="P-loop_NTPase"/>
</dbReference>
<evidence type="ECO:0000313" key="1">
    <source>
        <dbReference type="EMBL" id="KKK91552.1"/>
    </source>
</evidence>
<dbReference type="EMBL" id="LAZR01048602">
    <property type="protein sequence ID" value="KKK91552.1"/>
    <property type="molecule type" value="Genomic_DNA"/>
</dbReference>
<comment type="caution">
    <text evidence="1">The sequence shown here is derived from an EMBL/GenBank/DDBJ whole genome shotgun (WGS) entry which is preliminary data.</text>
</comment>